<dbReference type="EMBL" id="CAEZTV010000007">
    <property type="protein sequence ID" value="CAB4573728.1"/>
    <property type="molecule type" value="Genomic_DNA"/>
</dbReference>
<organism evidence="1">
    <name type="scientific">freshwater metagenome</name>
    <dbReference type="NCBI Taxonomy" id="449393"/>
    <lineage>
        <taxon>unclassified sequences</taxon>
        <taxon>metagenomes</taxon>
        <taxon>ecological metagenomes</taxon>
    </lineage>
</organism>
<sequence>MKKLAFLLIFLSVTRIGVAYAEESVATINGSFFFGTSSNSAGDVVNGVLALLIGPEGQPGLLGPAGKSAFDIAKANGFTGTEAQWLVSLTGSNGDSAYDIAVKDGGFVGTKEQWLQTLIGAPGASGGTGVAGVAGAGVTVASEAAGANCSNGGYRITSVTGIAYVCNGSNGTGGGSGGGSIGYGAGEVNIGSCTDTATVGVATQFNGTDFVMENLTVSGLNNACAGKTFNFYYAIDSNTATALKNPAGVYTHGDRIKCTLDYAGVAATKVPPSSTWATPQLTITSANSVCRVVGGSTDFDIDKISTADYTNKIAFEILGT</sequence>
<proteinExistence type="predicted"/>
<reference evidence="1" key="1">
    <citation type="submission" date="2020-05" db="EMBL/GenBank/DDBJ databases">
        <authorList>
            <person name="Chiriac C."/>
            <person name="Salcher M."/>
            <person name="Ghai R."/>
            <person name="Kavagutti S V."/>
        </authorList>
    </citation>
    <scope>NUCLEOTIDE SEQUENCE</scope>
</reference>
<protein>
    <submittedName>
        <fullName evidence="1">Unannotated protein</fullName>
    </submittedName>
</protein>
<evidence type="ECO:0000313" key="1">
    <source>
        <dbReference type="EMBL" id="CAB4573728.1"/>
    </source>
</evidence>
<accession>A0A6J6ELD0</accession>
<name>A0A6J6ELD0_9ZZZZ</name>
<gene>
    <name evidence="1" type="ORF">UFOPK1747_00132</name>
</gene>
<dbReference type="AlphaFoldDB" id="A0A6J6ELD0"/>